<proteinExistence type="predicted"/>
<evidence type="ECO:0000313" key="1">
    <source>
        <dbReference type="EMBL" id="RMQ36771.1"/>
    </source>
</evidence>
<reference evidence="1 2" key="1">
    <citation type="submission" date="2018-08" db="EMBL/GenBank/DDBJ databases">
        <title>Recombination of ecologically and evolutionarily significant loci maintains genetic cohesion in the Pseudomonas syringae species complex.</title>
        <authorList>
            <person name="Dillon M."/>
            <person name="Thakur S."/>
            <person name="Almeida R.N.D."/>
            <person name="Weir B.S."/>
            <person name="Guttman D.S."/>
        </authorList>
    </citation>
    <scope>NUCLEOTIDE SEQUENCE [LARGE SCALE GENOMIC DNA]</scope>
    <source>
        <strain evidence="1 2">ICMP 535</strain>
    </source>
</reference>
<name>A0A3M4L6X2_PSEA0</name>
<organism evidence="1 2">
    <name type="scientific">Pseudomonas amygdali pv. mori</name>
    <dbReference type="NCBI Taxonomy" id="34065"/>
    <lineage>
        <taxon>Bacteria</taxon>
        <taxon>Pseudomonadati</taxon>
        <taxon>Pseudomonadota</taxon>
        <taxon>Gammaproteobacteria</taxon>
        <taxon>Pseudomonadales</taxon>
        <taxon>Pseudomonadaceae</taxon>
        <taxon>Pseudomonas</taxon>
        <taxon>Pseudomonas amygdali</taxon>
    </lineage>
</organism>
<protein>
    <submittedName>
        <fullName evidence="1">Uncharacterized protein</fullName>
    </submittedName>
</protein>
<evidence type="ECO:0000313" key="2">
    <source>
        <dbReference type="Proteomes" id="UP000279553"/>
    </source>
</evidence>
<accession>A0A3M4L6X2</accession>
<comment type="caution">
    <text evidence="1">The sequence shown here is derived from an EMBL/GenBank/DDBJ whole genome shotgun (WGS) entry which is preliminary data.</text>
</comment>
<sequence>MAFRPKVTADYLDDGIDCLLPRLSCLKDRLKLRGRFLRETGKCCNEDILDAVEVVGHGAQRDISLFSYFPVRGTHHTFFSDDYLSSLDDSFTSVRIIAPPLRLNISLCFYCHFPLATSFQRHKTRIAYIRTHSNASVGVRLDGQRTVVALDNLLSTPSPE</sequence>
<dbReference type="EMBL" id="RBRD01000157">
    <property type="protein sequence ID" value="RMQ36771.1"/>
    <property type="molecule type" value="Genomic_DNA"/>
</dbReference>
<dbReference type="Proteomes" id="UP000279553">
    <property type="component" value="Unassembled WGS sequence"/>
</dbReference>
<gene>
    <name evidence="1" type="ORF">ALQ05_200124</name>
</gene>
<dbReference type="AlphaFoldDB" id="A0A3M4L6X2"/>